<comment type="caution">
    <text evidence="5">The sequence shown here is derived from an EMBL/GenBank/DDBJ whole genome shotgun (WGS) entry which is preliminary data.</text>
</comment>
<evidence type="ECO:0000313" key="5">
    <source>
        <dbReference type="EMBL" id="PQL91641.1"/>
    </source>
</evidence>
<dbReference type="Proteomes" id="UP000238042">
    <property type="component" value="Unassembled WGS sequence"/>
</dbReference>
<dbReference type="PANTHER" id="PTHR34216">
    <property type="match status" value="1"/>
</dbReference>
<feature type="transmembrane region" description="Helical" evidence="3">
    <location>
        <begin position="6"/>
        <end position="24"/>
    </location>
</feature>
<dbReference type="InterPro" id="IPR002509">
    <property type="entry name" value="NODB_dom"/>
</dbReference>
<dbReference type="Pfam" id="PF01522">
    <property type="entry name" value="Polysacc_deac_1"/>
    <property type="match status" value="1"/>
</dbReference>
<sequence length="265" mass="31504">MIIIIFLFILFTIIVFFNYQFKIITYKKKIRVVMYHSISTNQFEDQITITKKKFIEQLNYYKEKGYNTINFTDIENGTIPPKALLITFDDGFLDNYQEAFPLLKEYGFKAVCFLVLGKLGKNMDWAGKYVVKERKLMTIQQIKSCGPHIQFAYHTYKHDNYEQLSLEEIKKDLELCTSVVQENNLSLFPALSYTYGGYYRKKGKEQKAFFSLLKKYGINYAFRVGNRIALFPFRNSMTINRMDIRGYEDMNVFKKRIKWGRIKLM</sequence>
<organism evidence="5 6">
    <name type="scientific">Apibacter adventoris</name>
    <dbReference type="NCBI Taxonomy" id="1679466"/>
    <lineage>
        <taxon>Bacteria</taxon>
        <taxon>Pseudomonadati</taxon>
        <taxon>Bacteroidota</taxon>
        <taxon>Flavobacteriia</taxon>
        <taxon>Flavobacteriales</taxon>
        <taxon>Weeksellaceae</taxon>
        <taxon>Apibacter</taxon>
    </lineage>
</organism>
<evidence type="ECO:0000313" key="6">
    <source>
        <dbReference type="Proteomes" id="UP000238042"/>
    </source>
</evidence>
<proteinExistence type="predicted"/>
<keyword evidence="3" id="KW-0472">Membrane</keyword>
<protein>
    <recommendedName>
        <fullName evidence="4">NodB homology domain-containing protein</fullName>
    </recommendedName>
</protein>
<dbReference type="Gene3D" id="3.20.20.370">
    <property type="entry name" value="Glycoside hydrolase/deacetylase"/>
    <property type="match status" value="1"/>
</dbReference>
<evidence type="ECO:0000256" key="2">
    <source>
        <dbReference type="ARBA" id="ARBA00022729"/>
    </source>
</evidence>
<dbReference type="GO" id="GO:0016810">
    <property type="term" value="F:hydrolase activity, acting on carbon-nitrogen (but not peptide) bonds"/>
    <property type="evidence" value="ECO:0007669"/>
    <property type="project" value="InterPro"/>
</dbReference>
<evidence type="ECO:0000256" key="1">
    <source>
        <dbReference type="ARBA" id="ARBA00004613"/>
    </source>
</evidence>
<dbReference type="GO" id="GO:0005576">
    <property type="term" value="C:extracellular region"/>
    <property type="evidence" value="ECO:0007669"/>
    <property type="project" value="UniProtKB-SubCell"/>
</dbReference>
<dbReference type="CDD" id="cd10918">
    <property type="entry name" value="CE4_NodB_like_5s_6s"/>
    <property type="match status" value="1"/>
</dbReference>
<keyword evidence="3" id="KW-1133">Transmembrane helix</keyword>
<dbReference type="GO" id="GO:0005975">
    <property type="term" value="P:carbohydrate metabolic process"/>
    <property type="evidence" value="ECO:0007669"/>
    <property type="project" value="InterPro"/>
</dbReference>
<comment type="subcellular location">
    <subcellularLocation>
        <location evidence="1">Secreted</location>
    </subcellularLocation>
</comment>
<feature type="domain" description="NodB homology" evidence="4">
    <location>
        <begin position="82"/>
        <end position="265"/>
    </location>
</feature>
<reference evidence="5 6" key="1">
    <citation type="submission" date="2018-02" db="EMBL/GenBank/DDBJ databases">
        <title>Genome sequences of Apibacter spp., gut symbionts of Asian honey bees.</title>
        <authorList>
            <person name="Kwong W.K."/>
            <person name="Steele M.I."/>
            <person name="Moran N.A."/>
        </authorList>
    </citation>
    <scope>NUCLEOTIDE SEQUENCE [LARGE SCALE GENOMIC DNA]</scope>
    <source>
        <strain evidence="6">wkB301</strain>
    </source>
</reference>
<dbReference type="InterPro" id="IPR051398">
    <property type="entry name" value="Polysacch_Deacetylase"/>
</dbReference>
<accession>A0A2S8AAW5</accession>
<dbReference type="InterPro" id="IPR011330">
    <property type="entry name" value="Glyco_hydro/deAcase_b/a-brl"/>
</dbReference>
<dbReference type="AlphaFoldDB" id="A0A2S8AAW5"/>
<evidence type="ECO:0000256" key="3">
    <source>
        <dbReference type="SAM" id="Phobius"/>
    </source>
</evidence>
<dbReference type="PANTHER" id="PTHR34216:SF3">
    <property type="entry name" value="POLY-BETA-1,6-N-ACETYL-D-GLUCOSAMINE N-DEACETYLASE"/>
    <property type="match status" value="1"/>
</dbReference>
<gene>
    <name evidence="5" type="ORF">C4S77_07510</name>
</gene>
<keyword evidence="3" id="KW-0812">Transmembrane</keyword>
<dbReference type="EMBL" id="PSZM01000040">
    <property type="protein sequence ID" value="PQL91641.1"/>
    <property type="molecule type" value="Genomic_DNA"/>
</dbReference>
<keyword evidence="2" id="KW-0732">Signal</keyword>
<dbReference type="SUPFAM" id="SSF88713">
    <property type="entry name" value="Glycoside hydrolase/deacetylase"/>
    <property type="match status" value="1"/>
</dbReference>
<name>A0A2S8AAW5_9FLAO</name>
<evidence type="ECO:0000259" key="4">
    <source>
        <dbReference type="PROSITE" id="PS51677"/>
    </source>
</evidence>
<keyword evidence="6" id="KW-1185">Reference proteome</keyword>
<dbReference type="PROSITE" id="PS51677">
    <property type="entry name" value="NODB"/>
    <property type="match status" value="1"/>
</dbReference>
<dbReference type="OrthoDB" id="9778320at2"/>